<evidence type="ECO:0000313" key="1">
    <source>
        <dbReference type="EMBL" id="SKC74016.1"/>
    </source>
</evidence>
<reference evidence="1 2" key="1">
    <citation type="submission" date="2017-02" db="EMBL/GenBank/DDBJ databases">
        <authorList>
            <person name="Varghese N."/>
            <person name="Submissions S."/>
        </authorList>
    </citation>
    <scope>NUCLEOTIDE SEQUENCE [LARGE SCALE GENOMIC DNA]</scope>
    <source>
        <strain evidence="1 2">VKM Ac-1787</strain>
    </source>
</reference>
<dbReference type="Proteomes" id="UP000190827">
    <property type="component" value="Unassembled WGS sequence"/>
</dbReference>
<dbReference type="RefSeq" id="WP_079707251.1">
    <property type="nucleotide sequence ID" value="NZ_FUZO01000003.1"/>
</dbReference>
<evidence type="ECO:0000313" key="2">
    <source>
        <dbReference type="Proteomes" id="UP000190827"/>
    </source>
</evidence>
<name>A0ABY1LQP0_9MICO</name>
<accession>A0ABY1LQP0</accession>
<protein>
    <recommendedName>
        <fullName evidence="3">PRC-barrel domain-containing protein</fullName>
    </recommendedName>
</protein>
<organism evidence="1 2">
    <name type="scientific">Plantibacter cousiniae</name>
    <name type="common">nom. nud.</name>
    <dbReference type="NCBI Taxonomy" id="199709"/>
    <lineage>
        <taxon>Bacteria</taxon>
        <taxon>Bacillati</taxon>
        <taxon>Actinomycetota</taxon>
        <taxon>Actinomycetes</taxon>
        <taxon>Micrococcales</taxon>
        <taxon>Microbacteriaceae</taxon>
        <taxon>Plantibacter</taxon>
    </lineage>
</organism>
<sequence length="196" mass="21892">MRWDSLFDDLAGQLDDELAVDDDAVRIEAERLRRGRLMLRERLVALCGDADAPGPLVVELVDGTTWRLRVRSIGKDWLQADSGTPGGREVVVPLDAIAAIAMTQTQIDWSLDDVAVREPRLLDRLTVSFLLRDLCRRRAAVIVRTRTGSWTGTVDRVGRDHLDLAVHEPGSPRRSRSIEQIRVIVLAEVVVVERAA</sequence>
<keyword evidence="2" id="KW-1185">Reference proteome</keyword>
<evidence type="ECO:0008006" key="3">
    <source>
        <dbReference type="Google" id="ProtNLM"/>
    </source>
</evidence>
<proteinExistence type="predicted"/>
<gene>
    <name evidence="1" type="ORF">SAMN06295973_3594</name>
</gene>
<dbReference type="EMBL" id="FUZO01000003">
    <property type="protein sequence ID" value="SKC74016.1"/>
    <property type="molecule type" value="Genomic_DNA"/>
</dbReference>
<comment type="caution">
    <text evidence="1">The sequence shown here is derived from an EMBL/GenBank/DDBJ whole genome shotgun (WGS) entry which is preliminary data.</text>
</comment>